<dbReference type="EMBL" id="BPQV01000005">
    <property type="protein sequence ID" value="GJE27262.1"/>
    <property type="molecule type" value="Genomic_DNA"/>
</dbReference>
<dbReference type="RefSeq" id="WP_238311114.1">
    <property type="nucleotide sequence ID" value="NZ_BPQV01000005.1"/>
</dbReference>
<evidence type="ECO:0000256" key="1">
    <source>
        <dbReference type="SAM" id="SignalP"/>
    </source>
</evidence>
<evidence type="ECO:0000313" key="3">
    <source>
        <dbReference type="Proteomes" id="UP001055156"/>
    </source>
</evidence>
<evidence type="ECO:0000313" key="2">
    <source>
        <dbReference type="EMBL" id="GJE27262.1"/>
    </source>
</evidence>
<keyword evidence="3" id="KW-1185">Reference proteome</keyword>
<proteinExistence type="predicted"/>
<comment type="caution">
    <text evidence="2">The sequence shown here is derived from an EMBL/GenBank/DDBJ whole genome shotgun (WGS) entry which is preliminary data.</text>
</comment>
<accession>A0ABQ4TB35</accession>
<sequence length="184" mass="19986">MRIGWATLCCLAMLTSGAAAAAEKLPSGEYFDYYAQVDDWGIRRVASDEAGRKVLYCEATWAREGDFYLYLTLDAGRKQFSYGIPVPIPSGQKQATMRVWFDGDKAHAAAVQAAYVNTPISGAGEDGYLVAVENGEASATLARLAKARTITFAYPFEGRTRVESFPYKRAAKALGKLADCADGR</sequence>
<feature type="signal peptide" evidence="1">
    <location>
        <begin position="1"/>
        <end position="21"/>
    </location>
</feature>
<dbReference type="Proteomes" id="UP001055156">
    <property type="component" value="Unassembled WGS sequence"/>
</dbReference>
<evidence type="ECO:0008006" key="4">
    <source>
        <dbReference type="Google" id="ProtNLM"/>
    </source>
</evidence>
<protein>
    <recommendedName>
        <fullName evidence="4">Invasion associated locus B family protein</fullName>
    </recommendedName>
</protein>
<reference evidence="2" key="1">
    <citation type="journal article" date="2021" name="Front. Microbiol.">
        <title>Comprehensive Comparative Genomics and Phenotyping of Methylobacterium Species.</title>
        <authorList>
            <person name="Alessa O."/>
            <person name="Ogura Y."/>
            <person name="Fujitani Y."/>
            <person name="Takami H."/>
            <person name="Hayashi T."/>
            <person name="Sahin N."/>
            <person name="Tani A."/>
        </authorList>
    </citation>
    <scope>NUCLEOTIDE SEQUENCE</scope>
    <source>
        <strain evidence="2">NBRC 15689</strain>
    </source>
</reference>
<feature type="chain" id="PRO_5045354969" description="Invasion associated locus B family protein" evidence="1">
    <location>
        <begin position="22"/>
        <end position="184"/>
    </location>
</feature>
<name>A0ABQ4TB35_METOR</name>
<gene>
    <name evidence="2" type="ORF">LKMONMHP_2120</name>
</gene>
<keyword evidence="1" id="KW-0732">Signal</keyword>
<organism evidence="2 3">
    <name type="scientific">Methylobacterium organophilum</name>
    <dbReference type="NCBI Taxonomy" id="410"/>
    <lineage>
        <taxon>Bacteria</taxon>
        <taxon>Pseudomonadati</taxon>
        <taxon>Pseudomonadota</taxon>
        <taxon>Alphaproteobacteria</taxon>
        <taxon>Hyphomicrobiales</taxon>
        <taxon>Methylobacteriaceae</taxon>
        <taxon>Methylobacterium</taxon>
    </lineage>
</organism>
<reference evidence="2" key="2">
    <citation type="submission" date="2021-08" db="EMBL/GenBank/DDBJ databases">
        <authorList>
            <person name="Tani A."/>
            <person name="Ola A."/>
            <person name="Ogura Y."/>
            <person name="Katsura K."/>
            <person name="Hayashi T."/>
        </authorList>
    </citation>
    <scope>NUCLEOTIDE SEQUENCE</scope>
    <source>
        <strain evidence="2">NBRC 15689</strain>
    </source>
</reference>